<dbReference type="SUPFAM" id="SSF52540">
    <property type="entry name" value="P-loop containing nucleoside triphosphate hydrolases"/>
    <property type="match status" value="1"/>
</dbReference>
<dbReference type="GO" id="GO:0006302">
    <property type="term" value="P:double-strand break repair"/>
    <property type="evidence" value="ECO:0007669"/>
    <property type="project" value="InterPro"/>
</dbReference>
<evidence type="ECO:0000259" key="3">
    <source>
        <dbReference type="Pfam" id="PF13476"/>
    </source>
</evidence>
<evidence type="ECO:0000256" key="1">
    <source>
        <dbReference type="ARBA" id="ARBA00023236"/>
    </source>
</evidence>
<dbReference type="GO" id="GO:0016887">
    <property type="term" value="F:ATP hydrolysis activity"/>
    <property type="evidence" value="ECO:0007669"/>
    <property type="project" value="InterPro"/>
</dbReference>
<dbReference type="InterPro" id="IPR038729">
    <property type="entry name" value="Rad50/SbcC_AAA"/>
</dbReference>
<dbReference type="EMBL" id="FXZE01000003">
    <property type="protein sequence ID" value="SMX76507.1"/>
    <property type="molecule type" value="Genomic_DNA"/>
</dbReference>
<dbReference type="Pfam" id="PF13476">
    <property type="entry name" value="AAA_23"/>
    <property type="match status" value="1"/>
</dbReference>
<dbReference type="InterPro" id="IPR027417">
    <property type="entry name" value="P-loop_NTPase"/>
</dbReference>
<keyword evidence="1" id="KW-0227">DNA damage</keyword>
<keyword evidence="2" id="KW-0175">Coiled coil</keyword>
<dbReference type="GO" id="GO:0009432">
    <property type="term" value="P:SOS response"/>
    <property type="evidence" value="ECO:0007669"/>
    <property type="project" value="UniProtKB-KW"/>
</dbReference>
<keyword evidence="1" id="KW-0742">SOS response</keyword>
<dbReference type="Gene3D" id="3.40.50.300">
    <property type="entry name" value="P-loop containing nucleotide triphosphate hydrolases"/>
    <property type="match status" value="1"/>
</dbReference>
<feature type="domain" description="Rad50/SbcC-type AAA" evidence="3">
    <location>
        <begin position="10"/>
        <end position="248"/>
    </location>
</feature>
<dbReference type="RefSeq" id="WP_101642258.1">
    <property type="nucleotide sequence ID" value="NZ_FXZE01000003.1"/>
</dbReference>
<dbReference type="Proteomes" id="UP000234342">
    <property type="component" value="Unassembled WGS sequence"/>
</dbReference>
<evidence type="ECO:0000256" key="2">
    <source>
        <dbReference type="SAM" id="Coils"/>
    </source>
</evidence>
<evidence type="ECO:0000313" key="4">
    <source>
        <dbReference type="EMBL" id="SMX76507.1"/>
    </source>
</evidence>
<dbReference type="PANTHER" id="PTHR32182:SF22">
    <property type="entry name" value="ATP-DEPENDENT ENDONUCLEASE, OLD FAMILY-RELATED"/>
    <property type="match status" value="1"/>
</dbReference>
<name>A0A2H1IMR1_9MICO</name>
<organism evidence="4 5">
    <name type="scientific">Brevibacterium antiquum</name>
    <dbReference type="NCBI Taxonomy" id="234835"/>
    <lineage>
        <taxon>Bacteria</taxon>
        <taxon>Bacillati</taxon>
        <taxon>Actinomycetota</taxon>
        <taxon>Actinomycetes</taxon>
        <taxon>Micrococcales</taxon>
        <taxon>Brevibacteriaceae</taxon>
        <taxon>Brevibacterium</taxon>
    </lineage>
</organism>
<keyword evidence="5" id="KW-1185">Reference proteome</keyword>
<accession>A0A2H1IMR1</accession>
<evidence type="ECO:0000313" key="5">
    <source>
        <dbReference type="Proteomes" id="UP000234342"/>
    </source>
</evidence>
<sequence length="403" mass="43568">MSKIIRLSSTNYKRLKAVEIQPDPSGNLVVVAGRNGQGKSSVLDSITAALGGVNAKTTPKPIRDGEDRAEIVLETEDLIVTRRFTASGSTLTVKSPDGATYGKGQARLDDLLGKLSLDPLAFTQLSDRDQLATLLDLVDLNFDPAELDAERKGVFEKRTDVNRKVKDLAAQIKGYSVTEPVTEVSVSELLAQYRDAVANNESYSRAETRFRNAVSRVDQIKQELADAEDEQRAAAEAHKTHPEPVDHQAIQTQIDGAEQVNARAREYADYQRTKGQHVEAQANADKLSADLEAIDKRKADGLAAAKFPVDALGFEEGGVTYQGMPFKQASSAEQLRVSLAMAIALNPSLRVIRIADGSLLDADNLALIDGMAKEHDFQVWIEIVGNGDGTGVVIEDGEIDSAA</sequence>
<dbReference type="GO" id="GO:0000731">
    <property type="term" value="P:DNA synthesis involved in DNA repair"/>
    <property type="evidence" value="ECO:0007669"/>
    <property type="project" value="TreeGrafter"/>
</dbReference>
<feature type="coiled-coil region" evidence="2">
    <location>
        <begin position="203"/>
        <end position="237"/>
    </location>
</feature>
<proteinExistence type="predicted"/>
<reference evidence="5" key="1">
    <citation type="submission" date="2017-03" db="EMBL/GenBank/DDBJ databases">
        <authorList>
            <person name="Monnet C."/>
        </authorList>
    </citation>
    <scope>NUCLEOTIDE SEQUENCE [LARGE SCALE GENOMIC DNA]</scope>
    <source>
        <strain evidence="5">P10</strain>
    </source>
</reference>
<dbReference type="AlphaFoldDB" id="A0A2H1IMR1"/>
<protein>
    <submittedName>
        <fullName evidence="4">AAA domain-containing protein</fullName>
    </submittedName>
</protein>
<dbReference type="PANTHER" id="PTHR32182">
    <property type="entry name" value="DNA REPLICATION AND REPAIR PROTEIN RECF"/>
    <property type="match status" value="1"/>
</dbReference>
<gene>
    <name evidence="4" type="ORF">BANT10_01101</name>
</gene>